<protein>
    <submittedName>
        <fullName evidence="3">(diamondback moth) hypothetical protein</fullName>
    </submittedName>
</protein>
<evidence type="ECO:0000259" key="2">
    <source>
        <dbReference type="PROSITE" id="PS50192"/>
    </source>
</evidence>
<evidence type="ECO:0000256" key="1">
    <source>
        <dbReference type="SAM" id="MobiDB-lite"/>
    </source>
</evidence>
<feature type="compositionally biased region" description="Polar residues" evidence="1">
    <location>
        <begin position="207"/>
        <end position="220"/>
    </location>
</feature>
<dbReference type="PROSITE" id="PS50192">
    <property type="entry name" value="T_SNARE"/>
    <property type="match status" value="1"/>
</dbReference>
<gene>
    <name evidence="3" type="ORF">PLXY2_LOCUS8625</name>
</gene>
<dbReference type="AlphaFoldDB" id="A0A8S4FE64"/>
<keyword evidence="4" id="KW-1185">Reference proteome</keyword>
<evidence type="ECO:0000313" key="4">
    <source>
        <dbReference type="Proteomes" id="UP000653454"/>
    </source>
</evidence>
<dbReference type="Gene3D" id="1.20.5.110">
    <property type="match status" value="1"/>
</dbReference>
<sequence length="227" mass="24591">MSLKAYEDACLRAELFGQPKPDKDEFLAKNKHLDIVEFEEVDIKSAENTAMLGGDINATSGGFVELNTILNSTQTKINKLKGVCGSLTNFFRVKLAAKDNLSYSSEPSYVGQTNYDKDYVPPETSAETGSVNTGLGPSDRELSVSTSAGKSTVKFQNGGDINSALSDLENMQEIQGAGLLSKSTVKDLGAQVTSQVDKLDRILQQADRAQSSMDHQNKQMASILRKK</sequence>
<feature type="region of interest" description="Disordered" evidence="1">
    <location>
        <begin position="207"/>
        <end position="227"/>
    </location>
</feature>
<accession>A0A8S4FE64</accession>
<dbReference type="EMBL" id="CAJHNJ030000032">
    <property type="protein sequence ID" value="CAG9126543.1"/>
    <property type="molecule type" value="Genomic_DNA"/>
</dbReference>
<comment type="caution">
    <text evidence="3">The sequence shown here is derived from an EMBL/GenBank/DDBJ whole genome shotgun (WGS) entry which is preliminary data.</text>
</comment>
<evidence type="ECO:0000313" key="3">
    <source>
        <dbReference type="EMBL" id="CAG9126543.1"/>
    </source>
</evidence>
<feature type="domain" description="T-SNARE coiled-coil homology" evidence="2">
    <location>
        <begin position="187"/>
        <end position="223"/>
    </location>
</feature>
<organism evidence="3 4">
    <name type="scientific">Plutella xylostella</name>
    <name type="common">Diamondback moth</name>
    <name type="synonym">Plutella maculipennis</name>
    <dbReference type="NCBI Taxonomy" id="51655"/>
    <lineage>
        <taxon>Eukaryota</taxon>
        <taxon>Metazoa</taxon>
        <taxon>Ecdysozoa</taxon>
        <taxon>Arthropoda</taxon>
        <taxon>Hexapoda</taxon>
        <taxon>Insecta</taxon>
        <taxon>Pterygota</taxon>
        <taxon>Neoptera</taxon>
        <taxon>Endopterygota</taxon>
        <taxon>Lepidoptera</taxon>
        <taxon>Glossata</taxon>
        <taxon>Ditrysia</taxon>
        <taxon>Yponomeutoidea</taxon>
        <taxon>Plutellidae</taxon>
        <taxon>Plutella</taxon>
    </lineage>
</organism>
<name>A0A8S4FE64_PLUXY</name>
<feature type="compositionally biased region" description="Polar residues" evidence="1">
    <location>
        <begin position="125"/>
        <end position="135"/>
    </location>
</feature>
<proteinExistence type="predicted"/>
<feature type="region of interest" description="Disordered" evidence="1">
    <location>
        <begin position="112"/>
        <end position="151"/>
    </location>
</feature>
<reference evidence="3" key="1">
    <citation type="submission" date="2020-11" db="EMBL/GenBank/DDBJ databases">
        <authorList>
            <person name="Whiteford S."/>
        </authorList>
    </citation>
    <scope>NUCLEOTIDE SEQUENCE</scope>
</reference>
<dbReference type="InterPro" id="IPR000727">
    <property type="entry name" value="T_SNARE_dom"/>
</dbReference>
<dbReference type="Proteomes" id="UP000653454">
    <property type="component" value="Unassembled WGS sequence"/>
</dbReference>